<evidence type="ECO:0000256" key="5">
    <source>
        <dbReference type="ARBA" id="ARBA00023136"/>
    </source>
</evidence>
<sequence>MQHRTRSTVELASFAVMAMLAAFVLLHHMVAALFAGILTSQFITLLANGIFRRVSLKHSKALAALAVFLGLSGIVAGAVMFGIFAAKGMSEEFGSLLEKMAAIIAKAETILPAVVVENLPRSAADLKLAMSEALRHNADQLGNIGKGTASTMVHVVLAVIIGAMVAFHRFVDHAETRPFAQALRTRIGYFARAFSNVVFAQARISAINTTLTAIYLVLVLPLLGHPLPYTKTMIAITFLAGLLPVIGNLISNTVIVVVSAGAAPVVAVWSLAFLVLIHKLEYFINARIVGSRINAAAWELLLAMLIMDSLFGVAGLVLAPILYAYVKAELAAHELL</sequence>
<evidence type="ECO:0000256" key="3">
    <source>
        <dbReference type="ARBA" id="ARBA00022692"/>
    </source>
</evidence>
<dbReference type="GO" id="GO:0016020">
    <property type="term" value="C:membrane"/>
    <property type="evidence" value="ECO:0007669"/>
    <property type="project" value="UniProtKB-SubCell"/>
</dbReference>
<comment type="subcellular location">
    <subcellularLocation>
        <location evidence="1">Membrane</location>
        <topology evidence="1">Multi-pass membrane protein</topology>
    </subcellularLocation>
</comment>
<dbReference type="AlphaFoldDB" id="A0A1N7BR84"/>
<protein>
    <submittedName>
        <fullName evidence="7">Predicted PurR-regulated permease PerM</fullName>
    </submittedName>
</protein>
<keyword evidence="5 6" id="KW-0472">Membrane</keyword>
<feature type="transmembrane region" description="Helical" evidence="6">
    <location>
        <begin position="151"/>
        <end position="171"/>
    </location>
</feature>
<feature type="transmembrane region" description="Helical" evidence="6">
    <location>
        <begin position="63"/>
        <end position="86"/>
    </location>
</feature>
<organism evidence="7 8">
    <name type="scientific">Aromatoleum tolulyticum</name>
    <dbReference type="NCBI Taxonomy" id="34027"/>
    <lineage>
        <taxon>Bacteria</taxon>
        <taxon>Pseudomonadati</taxon>
        <taxon>Pseudomonadota</taxon>
        <taxon>Betaproteobacteria</taxon>
        <taxon>Rhodocyclales</taxon>
        <taxon>Rhodocyclaceae</taxon>
        <taxon>Aromatoleum</taxon>
    </lineage>
</organism>
<feature type="transmembrane region" description="Helical" evidence="6">
    <location>
        <begin position="232"/>
        <end position="250"/>
    </location>
</feature>
<evidence type="ECO:0000313" key="7">
    <source>
        <dbReference type="EMBL" id="SIR53810.1"/>
    </source>
</evidence>
<reference evidence="8" key="1">
    <citation type="submission" date="2017-01" db="EMBL/GenBank/DDBJ databases">
        <authorList>
            <person name="Varghese N."/>
            <person name="Submissions S."/>
        </authorList>
    </citation>
    <scope>NUCLEOTIDE SEQUENCE [LARGE SCALE GENOMIC DNA]</scope>
    <source>
        <strain evidence="8">ATCC 51758</strain>
    </source>
</reference>
<gene>
    <name evidence="7" type="ORF">SAMN05421829_11919</name>
</gene>
<proteinExistence type="inferred from homology"/>
<keyword evidence="8" id="KW-1185">Reference proteome</keyword>
<evidence type="ECO:0000256" key="1">
    <source>
        <dbReference type="ARBA" id="ARBA00004141"/>
    </source>
</evidence>
<evidence type="ECO:0000256" key="6">
    <source>
        <dbReference type="SAM" id="Phobius"/>
    </source>
</evidence>
<evidence type="ECO:0000256" key="4">
    <source>
        <dbReference type="ARBA" id="ARBA00022989"/>
    </source>
</evidence>
<dbReference type="STRING" id="34027.SAMN05421829_11919"/>
<feature type="transmembrane region" description="Helical" evidence="6">
    <location>
        <begin position="32"/>
        <end position="51"/>
    </location>
</feature>
<feature type="transmembrane region" description="Helical" evidence="6">
    <location>
        <begin position="256"/>
        <end position="277"/>
    </location>
</feature>
<evidence type="ECO:0000313" key="8">
    <source>
        <dbReference type="Proteomes" id="UP000186819"/>
    </source>
</evidence>
<feature type="transmembrane region" description="Helical" evidence="6">
    <location>
        <begin position="298"/>
        <end position="326"/>
    </location>
</feature>
<comment type="similarity">
    <text evidence="2">Belongs to the autoinducer-2 exporter (AI-2E) (TC 2.A.86) family.</text>
</comment>
<dbReference type="RefSeq" id="WP_076604063.1">
    <property type="nucleotide sequence ID" value="NZ_FTMD01000019.1"/>
</dbReference>
<name>A0A1N7BR84_9RHOO</name>
<accession>A0A1N7BR84</accession>
<keyword evidence="4 6" id="KW-1133">Transmembrane helix</keyword>
<feature type="transmembrane region" description="Helical" evidence="6">
    <location>
        <begin position="7"/>
        <end position="26"/>
    </location>
</feature>
<evidence type="ECO:0000256" key="2">
    <source>
        <dbReference type="ARBA" id="ARBA00009773"/>
    </source>
</evidence>
<dbReference type="Pfam" id="PF01594">
    <property type="entry name" value="AI-2E_transport"/>
    <property type="match status" value="1"/>
</dbReference>
<dbReference type="EMBL" id="FTMD01000019">
    <property type="protein sequence ID" value="SIR53810.1"/>
    <property type="molecule type" value="Genomic_DNA"/>
</dbReference>
<dbReference type="Proteomes" id="UP000186819">
    <property type="component" value="Unassembled WGS sequence"/>
</dbReference>
<keyword evidence="3 6" id="KW-0812">Transmembrane</keyword>
<feature type="transmembrane region" description="Helical" evidence="6">
    <location>
        <begin position="206"/>
        <end position="225"/>
    </location>
</feature>
<dbReference type="InterPro" id="IPR002549">
    <property type="entry name" value="AI-2E-like"/>
</dbReference>